<sequence>MSSAALPGRRLCLLGDLAALFSWRFLKEPPTAPYPYDFSEIETLGTTAIDIALLLIHSFASRNSRVVILRSRKSHMSLAMAIYIFS</sequence>
<gene>
    <name evidence="1" type="ORF">SCHPADRAFT_944649</name>
</gene>
<name>A0A0H2RF98_9AGAM</name>
<evidence type="ECO:0000313" key="1">
    <source>
        <dbReference type="EMBL" id="KLO08223.1"/>
    </source>
</evidence>
<evidence type="ECO:0000313" key="2">
    <source>
        <dbReference type="Proteomes" id="UP000053477"/>
    </source>
</evidence>
<dbReference type="AlphaFoldDB" id="A0A0H2RF98"/>
<accession>A0A0H2RF98</accession>
<protein>
    <submittedName>
        <fullName evidence="1">Uncharacterized protein</fullName>
    </submittedName>
</protein>
<dbReference type="InParanoid" id="A0A0H2RF98"/>
<dbReference type="Proteomes" id="UP000053477">
    <property type="component" value="Unassembled WGS sequence"/>
</dbReference>
<reference evidence="1 2" key="1">
    <citation type="submission" date="2015-04" db="EMBL/GenBank/DDBJ databases">
        <title>Complete genome sequence of Schizopora paradoxa KUC8140, a cosmopolitan wood degrader in East Asia.</title>
        <authorList>
            <consortium name="DOE Joint Genome Institute"/>
            <person name="Min B."/>
            <person name="Park H."/>
            <person name="Jang Y."/>
            <person name="Kim J.-J."/>
            <person name="Kim K.H."/>
            <person name="Pangilinan J."/>
            <person name="Lipzen A."/>
            <person name="Riley R."/>
            <person name="Grigoriev I.V."/>
            <person name="Spatafora J.W."/>
            <person name="Choi I.-G."/>
        </authorList>
    </citation>
    <scope>NUCLEOTIDE SEQUENCE [LARGE SCALE GENOMIC DNA]</scope>
    <source>
        <strain evidence="1 2">KUC8140</strain>
    </source>
</reference>
<organism evidence="1 2">
    <name type="scientific">Schizopora paradoxa</name>
    <dbReference type="NCBI Taxonomy" id="27342"/>
    <lineage>
        <taxon>Eukaryota</taxon>
        <taxon>Fungi</taxon>
        <taxon>Dikarya</taxon>
        <taxon>Basidiomycota</taxon>
        <taxon>Agaricomycotina</taxon>
        <taxon>Agaricomycetes</taxon>
        <taxon>Hymenochaetales</taxon>
        <taxon>Schizoporaceae</taxon>
        <taxon>Schizopora</taxon>
    </lineage>
</organism>
<proteinExistence type="predicted"/>
<dbReference type="EMBL" id="KQ086101">
    <property type="protein sequence ID" value="KLO08223.1"/>
    <property type="molecule type" value="Genomic_DNA"/>
</dbReference>
<keyword evidence="2" id="KW-1185">Reference proteome</keyword>